<evidence type="ECO:0000313" key="2">
    <source>
        <dbReference type="EMBL" id="GHF48384.1"/>
    </source>
</evidence>
<gene>
    <name evidence="2" type="ORF">GCM10017056_19910</name>
</gene>
<proteinExistence type="predicted"/>
<accession>A0A8J3GX38</accession>
<evidence type="ECO:0000313" key="3">
    <source>
        <dbReference type="Proteomes" id="UP000626220"/>
    </source>
</evidence>
<reference evidence="2" key="1">
    <citation type="journal article" date="2014" name="Int. J. Syst. Evol. Microbiol.">
        <title>Complete genome sequence of Corynebacterium casei LMG S-19264T (=DSM 44701T), isolated from a smear-ripened cheese.</title>
        <authorList>
            <consortium name="US DOE Joint Genome Institute (JGI-PGF)"/>
            <person name="Walter F."/>
            <person name="Albersmeier A."/>
            <person name="Kalinowski J."/>
            <person name="Ruckert C."/>
        </authorList>
    </citation>
    <scope>NUCLEOTIDE SEQUENCE</scope>
    <source>
        <strain evidence="2">KCTC 42650</strain>
    </source>
</reference>
<dbReference type="AlphaFoldDB" id="A0A8J3GX38"/>
<dbReference type="PROSITE" id="PS51257">
    <property type="entry name" value="PROKAR_LIPOPROTEIN"/>
    <property type="match status" value="1"/>
</dbReference>
<dbReference type="RefSeq" id="WP_189679929.1">
    <property type="nucleotide sequence ID" value="NZ_BNCJ01000004.1"/>
</dbReference>
<evidence type="ECO:0000256" key="1">
    <source>
        <dbReference type="SAM" id="SignalP"/>
    </source>
</evidence>
<organism evidence="2 3">
    <name type="scientific">Seohaeicola zhoushanensis</name>
    <dbReference type="NCBI Taxonomy" id="1569283"/>
    <lineage>
        <taxon>Bacteria</taxon>
        <taxon>Pseudomonadati</taxon>
        <taxon>Pseudomonadota</taxon>
        <taxon>Alphaproteobacteria</taxon>
        <taxon>Rhodobacterales</taxon>
        <taxon>Roseobacteraceae</taxon>
        <taxon>Seohaeicola</taxon>
    </lineage>
</organism>
<sequence>MQGKTITRQPVLSALAAVLLLAGCLETGTGATAVKGRAAYQKVAVVPLMTQNLLSVHYTRALADPAQTQGRIDWNLAAATGRAAQQVLAEAGASAQVTASGSAAARNADVVVTLAQAPLDWLSLVYDPGRDFLLQGIIGAAVGAQNRDQRYQPRVVVTLMLPEKSGMLGKSACAVGVKAVVSDPRTGTVLREGRAIAGVRQIEQPIHGASWASIPPDEKRVVLAHCESALRSAIVQALGDAEVIR</sequence>
<feature type="signal peptide" evidence="1">
    <location>
        <begin position="1"/>
        <end position="22"/>
    </location>
</feature>
<dbReference type="EMBL" id="BNCJ01000004">
    <property type="protein sequence ID" value="GHF48384.1"/>
    <property type="molecule type" value="Genomic_DNA"/>
</dbReference>
<comment type="caution">
    <text evidence="2">The sequence shown here is derived from an EMBL/GenBank/DDBJ whole genome shotgun (WGS) entry which is preliminary data.</text>
</comment>
<protein>
    <submittedName>
        <fullName evidence="2">Uncharacterized protein</fullName>
    </submittedName>
</protein>
<dbReference type="Proteomes" id="UP000626220">
    <property type="component" value="Unassembled WGS sequence"/>
</dbReference>
<keyword evidence="3" id="KW-1185">Reference proteome</keyword>
<keyword evidence="1" id="KW-0732">Signal</keyword>
<name>A0A8J3GX38_9RHOB</name>
<feature type="chain" id="PRO_5035247810" evidence="1">
    <location>
        <begin position="23"/>
        <end position="245"/>
    </location>
</feature>
<reference evidence="2" key="2">
    <citation type="submission" date="2020-09" db="EMBL/GenBank/DDBJ databases">
        <authorList>
            <person name="Sun Q."/>
            <person name="Kim S."/>
        </authorList>
    </citation>
    <scope>NUCLEOTIDE SEQUENCE</scope>
    <source>
        <strain evidence="2">KCTC 42650</strain>
    </source>
</reference>